<feature type="domain" description="Major facilitator superfamily (MFS) profile" evidence="11">
    <location>
        <begin position="73"/>
        <end position="502"/>
    </location>
</feature>
<feature type="non-terminal residue" evidence="12">
    <location>
        <position position="510"/>
    </location>
</feature>
<dbReference type="InterPro" id="IPR011701">
    <property type="entry name" value="MFS"/>
</dbReference>
<feature type="region of interest" description="Disordered" evidence="9">
    <location>
        <begin position="1"/>
        <end position="26"/>
    </location>
</feature>
<dbReference type="AlphaFoldDB" id="A0A9P8GPU1"/>
<dbReference type="FunFam" id="1.20.1250.20:FF:000011">
    <property type="entry name" value="MFS multidrug transporter, putative"/>
    <property type="match status" value="1"/>
</dbReference>
<feature type="transmembrane region" description="Helical" evidence="10">
    <location>
        <begin position="408"/>
        <end position="431"/>
    </location>
</feature>
<dbReference type="GO" id="GO:0016020">
    <property type="term" value="C:membrane"/>
    <property type="evidence" value="ECO:0007669"/>
    <property type="project" value="UniProtKB-SubCell"/>
</dbReference>
<dbReference type="SUPFAM" id="SSF103473">
    <property type="entry name" value="MFS general substrate transporter"/>
    <property type="match status" value="1"/>
</dbReference>
<dbReference type="Pfam" id="PF07690">
    <property type="entry name" value="MFS_1"/>
    <property type="match status" value="1"/>
</dbReference>
<dbReference type="CDD" id="cd17323">
    <property type="entry name" value="MFS_Tpo1_MDR_like"/>
    <property type="match status" value="1"/>
</dbReference>
<keyword evidence="2 10" id="KW-0812">Transmembrane</keyword>
<feature type="transmembrane region" description="Helical" evidence="10">
    <location>
        <begin position="107"/>
        <end position="128"/>
    </location>
</feature>
<dbReference type="PANTHER" id="PTHR23502:SF68">
    <property type="entry name" value="MULTIDRUG TRANSPORTER, PUTATIVE (AFU_ORTHOLOGUE AFUA_3G01120)-RELATED"/>
    <property type="match status" value="1"/>
</dbReference>
<evidence type="ECO:0000259" key="11">
    <source>
        <dbReference type="PROSITE" id="PS50850"/>
    </source>
</evidence>
<feature type="transmembrane region" description="Helical" evidence="10">
    <location>
        <begin position="476"/>
        <end position="499"/>
    </location>
</feature>
<comment type="subcellular location">
    <subcellularLocation>
        <location evidence="1">Membrane</location>
        <topology evidence="1">Multi-pass membrane protein</topology>
    </subcellularLocation>
</comment>
<feature type="transmembrane region" description="Helical" evidence="10">
    <location>
        <begin position="140"/>
        <end position="159"/>
    </location>
</feature>
<evidence type="ECO:0000256" key="9">
    <source>
        <dbReference type="SAM" id="MobiDB-lite"/>
    </source>
</evidence>
<protein>
    <recommendedName>
        <fullName evidence="7">Cercosporin MFS transporter CTB4</fullName>
    </recommendedName>
    <alternativeName>
        <fullName evidence="8">Cercosporin toxin biosynthesis cluster protein 4</fullName>
    </alternativeName>
</protein>
<dbReference type="InterPro" id="IPR020846">
    <property type="entry name" value="MFS_dom"/>
</dbReference>
<evidence type="ECO:0000256" key="3">
    <source>
        <dbReference type="ARBA" id="ARBA00022989"/>
    </source>
</evidence>
<dbReference type="GO" id="GO:0022857">
    <property type="term" value="F:transmembrane transporter activity"/>
    <property type="evidence" value="ECO:0007669"/>
    <property type="project" value="InterPro"/>
</dbReference>
<evidence type="ECO:0000313" key="12">
    <source>
        <dbReference type="EMBL" id="KAH0228030.1"/>
    </source>
</evidence>
<evidence type="ECO:0000256" key="1">
    <source>
        <dbReference type="ARBA" id="ARBA00004141"/>
    </source>
</evidence>
<feature type="transmembrane region" description="Helical" evidence="10">
    <location>
        <begin position="71"/>
        <end position="95"/>
    </location>
</feature>
<comment type="function">
    <text evidence="6">MFS transporter; part of the gene cluster that mediates the biosynthesis of cercosporin, a light-activated, non-host-selective toxin. The perylenequinone chromophore of cercosporin absorbs light energy to attain an electronically-activated triplet state and produces active oxygen species such as the hydroxyl radical, superoxide, hydrogen peroxide or singlet oxygen upon reaction with oxygen molecules. These reactive oxygen species cause damage to various cellular components including lipids, proteins and nucleic acids. Responsible for secretion and accumulation of cercosporin, but does not play any roles in self-protection against the toxicity of cercosporin.</text>
</comment>
<dbReference type="InterPro" id="IPR036259">
    <property type="entry name" value="MFS_trans_sf"/>
</dbReference>
<comment type="caution">
    <text evidence="12">The sequence shown here is derived from an EMBL/GenBank/DDBJ whole genome shotgun (WGS) entry which is preliminary data.</text>
</comment>
<feature type="transmembrane region" description="Helical" evidence="10">
    <location>
        <begin position="381"/>
        <end position="402"/>
    </location>
</feature>
<proteinExistence type="inferred from homology"/>
<dbReference type="EMBL" id="JAHFYH010000009">
    <property type="protein sequence ID" value="KAH0228030.1"/>
    <property type="molecule type" value="Genomic_DNA"/>
</dbReference>
<feature type="transmembrane region" description="Helical" evidence="10">
    <location>
        <begin position="165"/>
        <end position="187"/>
    </location>
</feature>
<organism evidence="12 13">
    <name type="scientific">Aureobasidium melanogenum</name>
    <name type="common">Aureobasidium pullulans var. melanogenum</name>
    <dbReference type="NCBI Taxonomy" id="46634"/>
    <lineage>
        <taxon>Eukaryota</taxon>
        <taxon>Fungi</taxon>
        <taxon>Dikarya</taxon>
        <taxon>Ascomycota</taxon>
        <taxon>Pezizomycotina</taxon>
        <taxon>Dothideomycetes</taxon>
        <taxon>Dothideomycetidae</taxon>
        <taxon>Dothideales</taxon>
        <taxon>Saccotheciaceae</taxon>
        <taxon>Aureobasidium</taxon>
    </lineage>
</organism>
<evidence type="ECO:0000256" key="4">
    <source>
        <dbReference type="ARBA" id="ARBA00023136"/>
    </source>
</evidence>
<evidence type="ECO:0000256" key="2">
    <source>
        <dbReference type="ARBA" id="ARBA00022692"/>
    </source>
</evidence>
<feature type="compositionally biased region" description="Low complexity" evidence="9">
    <location>
        <begin position="12"/>
        <end position="21"/>
    </location>
</feature>
<comment type="similarity">
    <text evidence="5">Belongs to the major facilitator superfamily. CAR1 family.</text>
</comment>
<feature type="transmembrane region" description="Helical" evidence="10">
    <location>
        <begin position="228"/>
        <end position="247"/>
    </location>
</feature>
<evidence type="ECO:0000256" key="5">
    <source>
        <dbReference type="ARBA" id="ARBA00038347"/>
    </source>
</evidence>
<keyword evidence="4 10" id="KW-0472">Membrane</keyword>
<accession>A0A9P8GPU1</accession>
<dbReference type="PANTHER" id="PTHR23502">
    <property type="entry name" value="MAJOR FACILITATOR SUPERFAMILY"/>
    <property type="match status" value="1"/>
</dbReference>
<feature type="transmembrane region" description="Helical" evidence="10">
    <location>
        <begin position="199"/>
        <end position="222"/>
    </location>
</feature>
<evidence type="ECO:0000256" key="6">
    <source>
        <dbReference type="ARBA" id="ARBA00053977"/>
    </source>
</evidence>
<evidence type="ECO:0000313" key="13">
    <source>
        <dbReference type="Proteomes" id="UP000767238"/>
    </source>
</evidence>
<gene>
    <name evidence="12" type="ORF">KCV03_g2038</name>
</gene>
<evidence type="ECO:0000256" key="10">
    <source>
        <dbReference type="SAM" id="Phobius"/>
    </source>
</evidence>
<reference evidence="12" key="1">
    <citation type="journal article" date="2021" name="J Fungi (Basel)">
        <title>Virulence traits and population genomics of the black yeast Aureobasidium melanogenum.</title>
        <authorList>
            <person name="Cernosa A."/>
            <person name="Sun X."/>
            <person name="Gostincar C."/>
            <person name="Fang C."/>
            <person name="Gunde-Cimerman N."/>
            <person name="Song Z."/>
        </authorList>
    </citation>
    <scope>NUCLEOTIDE SEQUENCE</scope>
    <source>
        <strain evidence="12">EXF-8016</strain>
    </source>
</reference>
<dbReference type="Gene3D" id="1.20.1250.20">
    <property type="entry name" value="MFS general substrate transporter like domains"/>
    <property type="match status" value="1"/>
</dbReference>
<dbReference type="OrthoDB" id="5296287at2759"/>
<sequence length="510" mass="55653">MAESKESTVYASSKSSSDMDSATVVQSNTTDVEKQVAIVQQSSEIDDPNIVSWDGEDDPQNPMNWTSKAKIINCGAIIFLTLLTPLASSMFAPGVPDVLREFKETSVTLAAFVVSVYLLGFAVGPLIISPLSEIYGRRPVYVVCNVGFLIFTVACAVAHSMPQIIVFRFFAGCFGVCPVTLGGASIADMIPQEKRGGAMALYAMGPLLGPVIGPVAGAYLASAEGWRWVFWLITIAYGAASILHFVVCKETYAPTLLQTKTTKLQKETNNDELRSKLDDGLSAREHMSRALVRPFKMLFLSPIVFLTSFYVAVVYGILYLLFTTFTFVFEEHYHFSSSNVGLSYIASGIGMFIGLILTGSSSDRILKRLTDANNGKSKPEFRLPPLMFLGVCMPIGLFIYGWTAQKHVQWAVPMLGTLFFGIGLISCMICIQTYLIDTFSMHAASAMAANTLLRSILGGLLPLAGLDMYDALGLGWGNSLIGFVALVLLPIPVAFYFYGERIRMRFPVKL</sequence>
<evidence type="ECO:0000256" key="8">
    <source>
        <dbReference type="ARBA" id="ARBA00077167"/>
    </source>
</evidence>
<feature type="transmembrane region" description="Helical" evidence="10">
    <location>
        <begin position="342"/>
        <end position="360"/>
    </location>
</feature>
<reference evidence="12" key="2">
    <citation type="submission" date="2021-08" db="EMBL/GenBank/DDBJ databases">
        <authorList>
            <person name="Gostincar C."/>
            <person name="Sun X."/>
            <person name="Song Z."/>
            <person name="Gunde-Cimerman N."/>
        </authorList>
    </citation>
    <scope>NUCLEOTIDE SEQUENCE</scope>
    <source>
        <strain evidence="12">EXF-8016</strain>
    </source>
</reference>
<evidence type="ECO:0000256" key="7">
    <source>
        <dbReference type="ARBA" id="ARBA00069139"/>
    </source>
</evidence>
<dbReference type="PROSITE" id="PS50850">
    <property type="entry name" value="MFS"/>
    <property type="match status" value="1"/>
</dbReference>
<feature type="transmembrane region" description="Helical" evidence="10">
    <location>
        <begin position="443"/>
        <end position="464"/>
    </location>
</feature>
<dbReference type="Proteomes" id="UP000767238">
    <property type="component" value="Unassembled WGS sequence"/>
</dbReference>
<feature type="transmembrane region" description="Helical" evidence="10">
    <location>
        <begin position="297"/>
        <end position="322"/>
    </location>
</feature>
<name>A0A9P8GPU1_AURME</name>
<keyword evidence="3 10" id="KW-1133">Transmembrane helix</keyword>